<dbReference type="OMA" id="WRYDVII"/>
<feature type="transmembrane region" description="Helical" evidence="7">
    <location>
        <begin position="263"/>
        <end position="283"/>
    </location>
</feature>
<keyword evidence="9" id="KW-1185">Reference proteome</keyword>
<dbReference type="GO" id="GO:0006882">
    <property type="term" value="P:intracellular zinc ion homeostasis"/>
    <property type="evidence" value="ECO:0007669"/>
    <property type="project" value="TreeGrafter"/>
</dbReference>
<proteinExistence type="predicted"/>
<evidence type="ECO:0000256" key="6">
    <source>
        <dbReference type="SAM" id="MobiDB-lite"/>
    </source>
</evidence>
<dbReference type="InterPro" id="IPR004254">
    <property type="entry name" value="AdipoR/HlyIII-related"/>
</dbReference>
<dbReference type="GO" id="GO:0038023">
    <property type="term" value="F:signaling receptor activity"/>
    <property type="evidence" value="ECO:0007669"/>
    <property type="project" value="TreeGrafter"/>
</dbReference>
<feature type="transmembrane region" description="Helical" evidence="7">
    <location>
        <begin position="362"/>
        <end position="381"/>
    </location>
</feature>
<name>A0A7D9H3K8_DEKBR</name>
<accession>A0A7D9H3K8</accession>
<feature type="transmembrane region" description="Helical" evidence="7">
    <location>
        <begin position="298"/>
        <end position="320"/>
    </location>
</feature>
<keyword evidence="5" id="KW-0862">Zinc</keyword>
<dbReference type="GO" id="GO:0016020">
    <property type="term" value="C:membrane"/>
    <property type="evidence" value="ECO:0007669"/>
    <property type="project" value="UniProtKB-SubCell"/>
</dbReference>
<feature type="transmembrane region" description="Helical" evidence="7">
    <location>
        <begin position="332"/>
        <end position="350"/>
    </location>
</feature>
<keyword evidence="5" id="KW-0479">Metal-binding</keyword>
<feature type="transmembrane region" description="Helical" evidence="7">
    <location>
        <begin position="496"/>
        <end position="523"/>
    </location>
</feature>
<keyword evidence="4 7" id="KW-0472">Membrane</keyword>
<evidence type="ECO:0000313" key="9">
    <source>
        <dbReference type="Proteomes" id="UP000478008"/>
    </source>
</evidence>
<evidence type="ECO:0000256" key="5">
    <source>
        <dbReference type="PIRSR" id="PIRSR604254-1"/>
    </source>
</evidence>
<feature type="binding site" evidence="5">
    <location>
        <position position="318"/>
    </location>
    <ligand>
        <name>Zn(2+)</name>
        <dbReference type="ChEBI" id="CHEBI:29105"/>
    </ligand>
</feature>
<keyword evidence="2 7" id="KW-0812">Transmembrane</keyword>
<reference evidence="8 9" key="1">
    <citation type="submission" date="2019-07" db="EMBL/GenBank/DDBJ databases">
        <authorList>
            <person name="Friedrich A."/>
            <person name="Schacherer J."/>
        </authorList>
    </citation>
    <scope>NUCLEOTIDE SEQUENCE [LARGE SCALE GENOMIC DNA]</scope>
</reference>
<comment type="subcellular location">
    <subcellularLocation>
        <location evidence="1">Membrane</location>
        <topology evidence="1">Multi-pass membrane protein</topology>
    </subcellularLocation>
</comment>
<dbReference type="PANTHER" id="PTHR20855">
    <property type="entry name" value="ADIPOR/PROGESTIN RECEPTOR-RELATED"/>
    <property type="match status" value="1"/>
</dbReference>
<evidence type="ECO:0000313" key="8">
    <source>
        <dbReference type="EMBL" id="VUG18809.1"/>
    </source>
</evidence>
<dbReference type="Proteomes" id="UP000478008">
    <property type="component" value="Unassembled WGS sequence"/>
</dbReference>
<dbReference type="GO" id="GO:0046872">
    <property type="term" value="F:metal ion binding"/>
    <property type="evidence" value="ECO:0007669"/>
    <property type="project" value="UniProtKB-KW"/>
</dbReference>
<dbReference type="PANTHER" id="PTHR20855:SF97">
    <property type="entry name" value="ADIPOR-LIKE RECEPTOR IZH3-RELATED"/>
    <property type="match status" value="1"/>
</dbReference>
<dbReference type="EMBL" id="CABFWN010000004">
    <property type="protein sequence ID" value="VUG18809.1"/>
    <property type="molecule type" value="Genomic_DNA"/>
</dbReference>
<evidence type="ECO:0000256" key="4">
    <source>
        <dbReference type="ARBA" id="ARBA00023136"/>
    </source>
</evidence>
<evidence type="ECO:0000256" key="7">
    <source>
        <dbReference type="SAM" id="Phobius"/>
    </source>
</evidence>
<keyword evidence="3 7" id="KW-1133">Transmembrane helix</keyword>
<feature type="transmembrane region" description="Helical" evidence="7">
    <location>
        <begin position="393"/>
        <end position="413"/>
    </location>
</feature>
<evidence type="ECO:0000256" key="2">
    <source>
        <dbReference type="ARBA" id="ARBA00022692"/>
    </source>
</evidence>
<dbReference type="Pfam" id="PF03006">
    <property type="entry name" value="HlyIII"/>
    <property type="match status" value="1"/>
</dbReference>
<gene>
    <name evidence="8" type="ORF">DEBR0S4_02894G</name>
</gene>
<feature type="region of interest" description="Disordered" evidence="6">
    <location>
        <begin position="1"/>
        <end position="44"/>
    </location>
</feature>
<evidence type="ECO:0000256" key="1">
    <source>
        <dbReference type="ARBA" id="ARBA00004141"/>
    </source>
</evidence>
<dbReference type="AlphaFoldDB" id="A0A7D9H3K8"/>
<protein>
    <submittedName>
        <fullName evidence="8">DEBR0S4_02894g1_1</fullName>
    </submittedName>
</protein>
<evidence type="ECO:0000256" key="3">
    <source>
        <dbReference type="ARBA" id="ARBA00022989"/>
    </source>
</evidence>
<feature type="transmembrane region" description="Helical" evidence="7">
    <location>
        <begin position="425"/>
        <end position="446"/>
    </location>
</feature>
<feature type="compositionally biased region" description="Polar residues" evidence="6">
    <location>
        <begin position="7"/>
        <end position="24"/>
    </location>
</feature>
<sequence length="533" mass="61560">MLENEQADSINMTSPDIGEGQSQLVHRKRRKRADSMSALPNSAGQPSLEERMLYRMDEFLGSMETKLDFLQRYVERSGDPSSSSFKEKLMPSPQLLEVWKKTKESVIDSYTYSKETAANPLLAVLNGMEKKKLNDSKQIEPTDNRIGTDGSINISSFQQQFPSSVSSQYNRIMDRLRKLDLQMDTFEKTYGLMPQNPQQTLRKLRSSLYNYEKALVAGSHRLLHFYELPFQWRENRYIVFGYRFSKSHSSAVRSIFHLHNETANIWTHLLGALLIFGLAVWHYPNTRVYQLSSWGDRLVTFTFLAAAIKCLLFSVVWHTFANISTLHLRQRFACFDYSGITILIIASIMTTEHISLRDYWTLRLGFVLFSFLAGVAGVLFSCSPHFDKPDSRVLRIGFFIGLATLGIMAFITSSFLKGFMYTLNLYSPLFVSFAGYLIGVVFYGCLIPERWRSDVVIDNFQITDESILDLDRKGKLQSYLNKQPEKTGQRKSLFSLWWVDYIFSSHNLWHLFVIFGILGHYFATLKMFQTILE</sequence>
<organism evidence="8 9">
    <name type="scientific">Dekkera bruxellensis</name>
    <name type="common">Brettanomyces custersii</name>
    <dbReference type="NCBI Taxonomy" id="5007"/>
    <lineage>
        <taxon>Eukaryota</taxon>
        <taxon>Fungi</taxon>
        <taxon>Dikarya</taxon>
        <taxon>Ascomycota</taxon>
        <taxon>Saccharomycotina</taxon>
        <taxon>Pichiomycetes</taxon>
        <taxon>Pichiales</taxon>
        <taxon>Pichiaceae</taxon>
        <taxon>Brettanomyces</taxon>
    </lineage>
</organism>